<comment type="caution">
    <text evidence="2">The sequence shown here is derived from an EMBL/GenBank/DDBJ whole genome shotgun (WGS) entry which is preliminary data.</text>
</comment>
<protein>
    <recommendedName>
        <fullName evidence="1">Retrovirus-related Pol polyprotein from transposon TNT 1-94-like beta-barrel domain-containing protein</fullName>
    </recommendedName>
</protein>
<dbReference type="AlphaFoldDB" id="A0A6D2HN20"/>
<dbReference type="Pfam" id="PF22936">
    <property type="entry name" value="Pol_BBD"/>
    <property type="match status" value="1"/>
</dbReference>
<dbReference type="EMBL" id="CACVBM020000333">
    <property type="protein sequence ID" value="CAA7017605.1"/>
    <property type="molecule type" value="Genomic_DNA"/>
</dbReference>
<reference evidence="2" key="1">
    <citation type="submission" date="2020-01" db="EMBL/GenBank/DDBJ databases">
        <authorList>
            <person name="Mishra B."/>
        </authorList>
    </citation>
    <scope>NUCLEOTIDE SEQUENCE [LARGE SCALE GENOMIC DNA]</scope>
</reference>
<feature type="domain" description="Retrovirus-related Pol polyprotein from transposon TNT 1-94-like beta-barrel" evidence="1">
    <location>
        <begin position="16"/>
        <end position="44"/>
    </location>
</feature>
<evidence type="ECO:0000313" key="3">
    <source>
        <dbReference type="Proteomes" id="UP000467841"/>
    </source>
</evidence>
<evidence type="ECO:0000313" key="2">
    <source>
        <dbReference type="EMBL" id="CAA7017605.1"/>
    </source>
</evidence>
<name>A0A6D2HN20_9BRAS</name>
<gene>
    <name evidence="2" type="ORF">MERR_LOCUS4840</name>
</gene>
<dbReference type="InterPro" id="IPR054722">
    <property type="entry name" value="PolX-like_BBD"/>
</dbReference>
<dbReference type="Proteomes" id="UP000467841">
    <property type="component" value="Unassembled WGS sequence"/>
</dbReference>
<keyword evidence="3" id="KW-1185">Reference proteome</keyword>
<evidence type="ECO:0000259" key="1">
    <source>
        <dbReference type="Pfam" id="PF22936"/>
    </source>
</evidence>
<accession>A0A6D2HN20</accession>
<organism evidence="2 3">
    <name type="scientific">Microthlaspi erraticum</name>
    <dbReference type="NCBI Taxonomy" id="1685480"/>
    <lineage>
        <taxon>Eukaryota</taxon>
        <taxon>Viridiplantae</taxon>
        <taxon>Streptophyta</taxon>
        <taxon>Embryophyta</taxon>
        <taxon>Tracheophyta</taxon>
        <taxon>Spermatophyta</taxon>
        <taxon>Magnoliopsida</taxon>
        <taxon>eudicotyledons</taxon>
        <taxon>Gunneridae</taxon>
        <taxon>Pentapetalae</taxon>
        <taxon>rosids</taxon>
        <taxon>malvids</taxon>
        <taxon>Brassicales</taxon>
        <taxon>Brassicaceae</taxon>
        <taxon>Coluteocarpeae</taxon>
        <taxon>Microthlaspi</taxon>
    </lineage>
</organism>
<proteinExistence type="predicted"/>
<dbReference type="OrthoDB" id="1932348at2759"/>
<sequence>MALFEESNEVDNTGTWYFDSGCSRHMTGMKENLQDVKQLKGGKCQPTCDEGLTVWFNKLECKAIDADGKQFYEEFVQATTATCGINLQNA</sequence>